<keyword evidence="2" id="KW-1185">Reference proteome</keyword>
<proteinExistence type="predicted"/>
<sequence>MVDLFIDGDALAATRATLENIRETLSGAAGAMASVPGDVTANDTLRARLSGFGSEWSDGIDKLAEASGGGAEGLRVIAEGFAQLDAELAAALETSGEGA</sequence>
<dbReference type="Proteomes" id="UP000313948">
    <property type="component" value="Chromosome"/>
</dbReference>
<gene>
    <name evidence="1" type="ORF">FE251_04750</name>
</gene>
<accession>A0ABX5VJZ2</accession>
<evidence type="ECO:0000313" key="2">
    <source>
        <dbReference type="Proteomes" id="UP000313948"/>
    </source>
</evidence>
<evidence type="ECO:0008006" key="3">
    <source>
        <dbReference type="Google" id="ProtNLM"/>
    </source>
</evidence>
<name>A0ABX5VJZ2_9MICO</name>
<evidence type="ECO:0000313" key="1">
    <source>
        <dbReference type="EMBL" id="QDB78762.1"/>
    </source>
</evidence>
<reference evidence="1 2" key="1">
    <citation type="submission" date="2019-05" db="EMBL/GenBank/DDBJ databases">
        <title>Georgenia *** sp. nov., and Georgenia *** sp. nov., isolated from the intestinal contents of plateau pika (Ochotona curzoniae) in the Qinghai-Tibet plateau of China.</title>
        <authorList>
            <person name="Tian Z."/>
        </authorList>
    </citation>
    <scope>NUCLEOTIDE SEQUENCE [LARGE SCALE GENOMIC DNA]</scope>
    <source>
        <strain evidence="1 2">Z294</strain>
    </source>
</reference>
<dbReference type="RefSeq" id="WP_139072100.1">
    <property type="nucleotide sequence ID" value="NZ_CP040899.1"/>
</dbReference>
<organism evidence="1 2">
    <name type="scientific">Georgenia wutianyii</name>
    <dbReference type="NCBI Taxonomy" id="2585135"/>
    <lineage>
        <taxon>Bacteria</taxon>
        <taxon>Bacillati</taxon>
        <taxon>Actinomycetota</taxon>
        <taxon>Actinomycetes</taxon>
        <taxon>Micrococcales</taxon>
        <taxon>Bogoriellaceae</taxon>
        <taxon>Georgenia</taxon>
    </lineage>
</organism>
<protein>
    <recommendedName>
        <fullName evidence="3">WXG100 family type VII secretion target</fullName>
    </recommendedName>
</protein>
<dbReference type="EMBL" id="CP040899">
    <property type="protein sequence ID" value="QDB78762.1"/>
    <property type="molecule type" value="Genomic_DNA"/>
</dbReference>